<comment type="subunit">
    <text evidence="6">Component of the lipopolysaccharide transport and assembly complex. Interacts with LptD.</text>
</comment>
<comment type="similarity">
    <text evidence="6">Belongs to the LptE lipoprotein family.</text>
</comment>
<dbReference type="RefSeq" id="WP_064700407.1">
    <property type="nucleotide sequence ID" value="NZ_BDEO01000011.1"/>
</dbReference>
<dbReference type="OrthoDB" id="6182244at2"/>
<accession>A0A1M6U8I9</accession>
<evidence type="ECO:0000256" key="2">
    <source>
        <dbReference type="ARBA" id="ARBA00023136"/>
    </source>
</evidence>
<dbReference type="PROSITE" id="PS51257">
    <property type="entry name" value="PROKAR_LIPOPROTEIN"/>
    <property type="match status" value="1"/>
</dbReference>
<evidence type="ECO:0000256" key="5">
    <source>
        <dbReference type="ARBA" id="ARBA00023288"/>
    </source>
</evidence>
<organism evidence="7 8">
    <name type="scientific">Halomonas caseinilytica</name>
    <dbReference type="NCBI Taxonomy" id="438744"/>
    <lineage>
        <taxon>Bacteria</taxon>
        <taxon>Pseudomonadati</taxon>
        <taxon>Pseudomonadota</taxon>
        <taxon>Gammaproteobacteria</taxon>
        <taxon>Oceanospirillales</taxon>
        <taxon>Halomonadaceae</taxon>
        <taxon>Halomonas</taxon>
    </lineage>
</organism>
<sequence>MQRRTFLRLTLATGVSLALAGCGFRLRGTGSAALPFTSLAVDGTGDDVSRLAIERLQAAGVSVDEAAPQVLNLGPEAFGEQRLSVLDSGRQEYDMSLSVPFSIQRRDDGAYRLAQQHVEVQERFTLSSNNLLSEDDRREAVRRRLRQKAVDQLLDRLRALDGQ</sequence>
<keyword evidence="2 6" id="KW-0472">Membrane</keyword>
<dbReference type="Pfam" id="PF04390">
    <property type="entry name" value="LptE"/>
    <property type="match status" value="1"/>
</dbReference>
<evidence type="ECO:0000256" key="3">
    <source>
        <dbReference type="ARBA" id="ARBA00023139"/>
    </source>
</evidence>
<dbReference type="AlphaFoldDB" id="A0A1M6U8I9"/>
<keyword evidence="3 6" id="KW-0564">Palmitate</keyword>
<dbReference type="Proteomes" id="UP000184248">
    <property type="component" value="Unassembled WGS sequence"/>
</dbReference>
<keyword evidence="1 6" id="KW-0732">Signal</keyword>
<comment type="subcellular location">
    <subcellularLocation>
        <location evidence="6">Cell outer membrane</location>
        <topology evidence="6">Lipid-anchor</topology>
    </subcellularLocation>
</comment>
<dbReference type="PANTHER" id="PTHR38098:SF1">
    <property type="entry name" value="LPS-ASSEMBLY LIPOPROTEIN LPTE"/>
    <property type="match status" value="1"/>
</dbReference>
<evidence type="ECO:0000313" key="8">
    <source>
        <dbReference type="Proteomes" id="UP000184248"/>
    </source>
</evidence>
<dbReference type="InterPro" id="IPR007485">
    <property type="entry name" value="LPS_assembly_LptE"/>
</dbReference>
<dbReference type="GO" id="GO:0043165">
    <property type="term" value="P:Gram-negative-bacterium-type cell outer membrane assembly"/>
    <property type="evidence" value="ECO:0007669"/>
    <property type="project" value="UniProtKB-UniRule"/>
</dbReference>
<evidence type="ECO:0000256" key="4">
    <source>
        <dbReference type="ARBA" id="ARBA00023237"/>
    </source>
</evidence>
<dbReference type="GO" id="GO:0001530">
    <property type="term" value="F:lipopolysaccharide binding"/>
    <property type="evidence" value="ECO:0007669"/>
    <property type="project" value="TreeGrafter"/>
</dbReference>
<dbReference type="PANTHER" id="PTHR38098">
    <property type="entry name" value="LPS-ASSEMBLY LIPOPROTEIN LPTE"/>
    <property type="match status" value="1"/>
</dbReference>
<keyword evidence="4 6" id="KW-0998">Cell outer membrane</keyword>
<keyword evidence="5 6" id="KW-0449">Lipoprotein</keyword>
<protein>
    <recommendedName>
        <fullName evidence="6">LPS-assembly lipoprotein LptE</fullName>
    </recommendedName>
</protein>
<evidence type="ECO:0000256" key="6">
    <source>
        <dbReference type="HAMAP-Rule" id="MF_01186"/>
    </source>
</evidence>
<gene>
    <name evidence="6" type="primary">lptE</name>
    <name evidence="7" type="ORF">SAMN05192556_104181</name>
</gene>
<dbReference type="HAMAP" id="MF_01186">
    <property type="entry name" value="LPS_assembly_LptE"/>
    <property type="match status" value="1"/>
</dbReference>
<dbReference type="GO" id="GO:0015920">
    <property type="term" value="P:lipopolysaccharide transport"/>
    <property type="evidence" value="ECO:0007669"/>
    <property type="project" value="TreeGrafter"/>
</dbReference>
<dbReference type="EMBL" id="FRAL01000004">
    <property type="protein sequence ID" value="SHK65499.1"/>
    <property type="molecule type" value="Genomic_DNA"/>
</dbReference>
<keyword evidence="8" id="KW-1185">Reference proteome</keyword>
<proteinExistence type="inferred from homology"/>
<dbReference type="GO" id="GO:0009279">
    <property type="term" value="C:cell outer membrane"/>
    <property type="evidence" value="ECO:0007669"/>
    <property type="project" value="UniProtKB-SubCell"/>
</dbReference>
<dbReference type="Gene3D" id="3.30.160.150">
    <property type="entry name" value="Lipoprotein like domain"/>
    <property type="match status" value="1"/>
</dbReference>
<name>A0A1M6U8I9_9GAMM</name>
<evidence type="ECO:0000256" key="1">
    <source>
        <dbReference type="ARBA" id="ARBA00022729"/>
    </source>
</evidence>
<reference evidence="8" key="1">
    <citation type="submission" date="2016-11" db="EMBL/GenBank/DDBJ databases">
        <authorList>
            <person name="Varghese N."/>
            <person name="Submissions S."/>
        </authorList>
    </citation>
    <scope>NUCLEOTIDE SEQUENCE [LARGE SCALE GENOMIC DNA]</scope>
    <source>
        <strain evidence="8">ALO Sharm</strain>
    </source>
</reference>
<evidence type="ECO:0000313" key="7">
    <source>
        <dbReference type="EMBL" id="SHK65499.1"/>
    </source>
</evidence>
<comment type="function">
    <text evidence="6">Together with LptD, is involved in the assembly of lipopolysaccharide (LPS) at the surface of the outer membrane. Required for the proper assembly of LptD. Binds LPS and may serve as the LPS recognition site at the outer membrane.</text>
</comment>
<dbReference type="GO" id="GO:1990351">
    <property type="term" value="C:transporter complex"/>
    <property type="evidence" value="ECO:0007669"/>
    <property type="project" value="TreeGrafter"/>
</dbReference>